<evidence type="ECO:0000313" key="2">
    <source>
        <dbReference type="Proteomes" id="UP000591272"/>
    </source>
</evidence>
<sequence length="101" mass="11484">MPWWKRKPRWPVDTDPALAQFRQELIGEFGEDVAYRIRLSRQGAPTECTPTWAPLPSWEAVEHVGHLIGGPRSEITASDIEVQPAGNRWVVLCRPDAGRLR</sequence>
<comment type="caution">
    <text evidence="1">The sequence shown here is derived from an EMBL/GenBank/DDBJ whole genome shotgun (WGS) entry which is preliminary data.</text>
</comment>
<organism evidence="1 2">
    <name type="scientific">Actinomadura citrea</name>
    <dbReference type="NCBI Taxonomy" id="46158"/>
    <lineage>
        <taxon>Bacteria</taxon>
        <taxon>Bacillati</taxon>
        <taxon>Actinomycetota</taxon>
        <taxon>Actinomycetes</taxon>
        <taxon>Streptosporangiales</taxon>
        <taxon>Thermomonosporaceae</taxon>
        <taxon>Actinomadura</taxon>
    </lineage>
</organism>
<dbReference type="Proteomes" id="UP000591272">
    <property type="component" value="Unassembled WGS sequence"/>
</dbReference>
<protein>
    <submittedName>
        <fullName evidence="1">Uncharacterized protein</fullName>
    </submittedName>
</protein>
<dbReference type="AlphaFoldDB" id="A0A7Y9GCH7"/>
<reference evidence="1 2" key="1">
    <citation type="submission" date="2020-07" db="EMBL/GenBank/DDBJ databases">
        <title>Sequencing the genomes of 1000 actinobacteria strains.</title>
        <authorList>
            <person name="Klenk H.-P."/>
        </authorList>
    </citation>
    <scope>NUCLEOTIDE SEQUENCE [LARGE SCALE GENOMIC DNA]</scope>
    <source>
        <strain evidence="1 2">DSM 43461</strain>
    </source>
</reference>
<proteinExistence type="predicted"/>
<gene>
    <name evidence="1" type="ORF">BJ999_004304</name>
</gene>
<evidence type="ECO:0000313" key="1">
    <source>
        <dbReference type="EMBL" id="NYE14008.1"/>
    </source>
</evidence>
<keyword evidence="2" id="KW-1185">Reference proteome</keyword>
<dbReference type="EMBL" id="JACCBT010000001">
    <property type="protein sequence ID" value="NYE14008.1"/>
    <property type="molecule type" value="Genomic_DNA"/>
</dbReference>
<name>A0A7Y9GCH7_9ACTN</name>
<accession>A0A7Y9GCH7</accession>